<evidence type="ECO:0000256" key="1">
    <source>
        <dbReference type="ARBA" id="ARBA00022679"/>
    </source>
</evidence>
<evidence type="ECO:0000313" key="4">
    <source>
        <dbReference type="EMBL" id="MCA9755245.1"/>
    </source>
</evidence>
<dbReference type="CDD" id="cd04301">
    <property type="entry name" value="NAT_SF"/>
    <property type="match status" value="2"/>
</dbReference>
<reference evidence="4" key="1">
    <citation type="submission" date="2020-04" db="EMBL/GenBank/DDBJ databases">
        <authorList>
            <person name="Zhang T."/>
        </authorList>
    </citation>
    <scope>NUCLEOTIDE SEQUENCE</scope>
    <source>
        <strain evidence="4">HKST-UBA02</strain>
    </source>
</reference>
<protein>
    <submittedName>
        <fullName evidence="4">GNAT family N-acetyltransferase</fullName>
    </submittedName>
</protein>
<evidence type="ECO:0000313" key="5">
    <source>
        <dbReference type="Proteomes" id="UP000739538"/>
    </source>
</evidence>
<evidence type="ECO:0000256" key="2">
    <source>
        <dbReference type="ARBA" id="ARBA00023315"/>
    </source>
</evidence>
<proteinExistence type="predicted"/>
<dbReference type="SUPFAM" id="SSF55729">
    <property type="entry name" value="Acyl-CoA N-acyltransferases (Nat)"/>
    <property type="match status" value="2"/>
</dbReference>
<keyword evidence="1" id="KW-0808">Transferase</keyword>
<comment type="caution">
    <text evidence="4">The sequence shown here is derived from an EMBL/GenBank/DDBJ whole genome shotgun (WGS) entry which is preliminary data.</text>
</comment>
<dbReference type="InterPro" id="IPR000182">
    <property type="entry name" value="GNAT_dom"/>
</dbReference>
<dbReference type="Proteomes" id="UP000739538">
    <property type="component" value="Unassembled WGS sequence"/>
</dbReference>
<feature type="domain" description="N-acetyltransferase" evidence="3">
    <location>
        <begin position="18"/>
        <end position="167"/>
    </location>
</feature>
<keyword evidence="2" id="KW-0012">Acyltransferase</keyword>
<evidence type="ECO:0000259" key="3">
    <source>
        <dbReference type="PROSITE" id="PS51186"/>
    </source>
</evidence>
<dbReference type="InterPro" id="IPR050832">
    <property type="entry name" value="Bact_Acetyltransf"/>
</dbReference>
<gene>
    <name evidence="4" type="ORF">KDA27_05540</name>
</gene>
<dbReference type="PANTHER" id="PTHR43877">
    <property type="entry name" value="AMINOALKYLPHOSPHONATE N-ACETYLTRANSFERASE-RELATED-RELATED"/>
    <property type="match status" value="1"/>
</dbReference>
<name>A0A956N9M7_UNCEI</name>
<reference evidence="4" key="2">
    <citation type="journal article" date="2021" name="Microbiome">
        <title>Successional dynamics and alternative stable states in a saline activated sludge microbial community over 9 years.</title>
        <authorList>
            <person name="Wang Y."/>
            <person name="Ye J."/>
            <person name="Ju F."/>
            <person name="Liu L."/>
            <person name="Boyd J.A."/>
            <person name="Deng Y."/>
            <person name="Parks D.H."/>
            <person name="Jiang X."/>
            <person name="Yin X."/>
            <person name="Woodcroft B.J."/>
            <person name="Tyson G.W."/>
            <person name="Hugenholtz P."/>
            <person name="Polz M.F."/>
            <person name="Zhang T."/>
        </authorList>
    </citation>
    <scope>NUCLEOTIDE SEQUENCE</scope>
    <source>
        <strain evidence="4">HKST-UBA02</strain>
    </source>
</reference>
<accession>A0A956N9M7</accession>
<dbReference type="EMBL" id="JAGQHS010000018">
    <property type="protein sequence ID" value="MCA9755245.1"/>
    <property type="molecule type" value="Genomic_DNA"/>
</dbReference>
<dbReference type="AlphaFoldDB" id="A0A956N9M7"/>
<organism evidence="4 5">
    <name type="scientific">Eiseniibacteriota bacterium</name>
    <dbReference type="NCBI Taxonomy" id="2212470"/>
    <lineage>
        <taxon>Bacteria</taxon>
        <taxon>Candidatus Eiseniibacteriota</taxon>
    </lineage>
</organism>
<dbReference type="GO" id="GO:0016747">
    <property type="term" value="F:acyltransferase activity, transferring groups other than amino-acyl groups"/>
    <property type="evidence" value="ECO:0007669"/>
    <property type="project" value="InterPro"/>
</dbReference>
<dbReference type="Pfam" id="PF00583">
    <property type="entry name" value="Acetyltransf_1"/>
    <property type="match status" value="2"/>
</dbReference>
<dbReference type="Gene3D" id="3.40.630.30">
    <property type="match status" value="2"/>
</dbReference>
<sequence>MSRSPVRSRFGSPAIGDLSFRLALASDAEAMARVAWAAKASRGYPIEWLLLWRDDLEPTPASIETNWYSVCESAAGVAGFVSAQPLADGKWDLSHLWVRPEWQGRGVGAALLLQAVSHCRELGGRTLVIVSDPGAEPFYRSMGAQRVGAEPSRPAGRELPVLELDLGLSELSPVSKLKTIHSLEAPDRSTGRSLNPSTDRSKVRSSVREFLLREAGRTRVLSRGSLHQVDELPCFLGRLGGRLVALLAYAVDDRGLEVVALHSSERALGFGTLLLDAAYAIAQRRACRRLWLTTTIENEPAIRFCIRRGLSLVAVHTDPIARSRRVHEMASVGESGQPAYGEVEFEHWL</sequence>
<dbReference type="PROSITE" id="PS51186">
    <property type="entry name" value="GNAT"/>
    <property type="match status" value="2"/>
</dbReference>
<dbReference type="InterPro" id="IPR016181">
    <property type="entry name" value="Acyl_CoA_acyltransferase"/>
</dbReference>
<feature type="domain" description="N-acetyltransferase" evidence="3">
    <location>
        <begin position="178"/>
        <end position="331"/>
    </location>
</feature>